<evidence type="ECO:0000313" key="1">
    <source>
        <dbReference type="EMBL" id="KAH0563750.1"/>
    </source>
</evidence>
<organism evidence="1 2">
    <name type="scientific">Cotesia glomerata</name>
    <name type="common">Lepidopteran parasitic wasp</name>
    <name type="synonym">Apanteles glomeratus</name>
    <dbReference type="NCBI Taxonomy" id="32391"/>
    <lineage>
        <taxon>Eukaryota</taxon>
        <taxon>Metazoa</taxon>
        <taxon>Ecdysozoa</taxon>
        <taxon>Arthropoda</taxon>
        <taxon>Hexapoda</taxon>
        <taxon>Insecta</taxon>
        <taxon>Pterygota</taxon>
        <taxon>Neoptera</taxon>
        <taxon>Endopterygota</taxon>
        <taxon>Hymenoptera</taxon>
        <taxon>Apocrita</taxon>
        <taxon>Ichneumonoidea</taxon>
        <taxon>Braconidae</taxon>
        <taxon>Microgastrinae</taxon>
        <taxon>Cotesia</taxon>
    </lineage>
</organism>
<dbReference type="PANTHER" id="PTHR31025:SF9">
    <property type="entry name" value="SI:DKEY-286J15.1"/>
    <property type="match status" value="1"/>
</dbReference>
<protein>
    <submittedName>
        <fullName evidence="1">Uncharacterized protein</fullName>
    </submittedName>
</protein>
<comment type="caution">
    <text evidence="1">The sequence shown here is derived from an EMBL/GenBank/DDBJ whole genome shotgun (WGS) entry which is preliminary data.</text>
</comment>
<dbReference type="Proteomes" id="UP000826195">
    <property type="component" value="Unassembled WGS sequence"/>
</dbReference>
<evidence type="ECO:0000313" key="2">
    <source>
        <dbReference type="Proteomes" id="UP000826195"/>
    </source>
</evidence>
<keyword evidence="2" id="KW-1185">Reference proteome</keyword>
<gene>
    <name evidence="1" type="ORF">KQX54_005651</name>
</gene>
<sequence>MTLSSQEEIKELIPKAGLRVKLLKKYQEQKQLQVLNVSQTQTTVASDILLDISASFPSTSGPVLTEEEAILLKLISAENDLAGSQHKVVLDTSEVDNSRPESVNEDPPLKKRKLSSIDYVDLQELLNDHPLGPSVISHYNAFSELDNRIQGRLCDIVILFYIRRYGMVLTEKNLEKLTQDFIKCFPNECIESYYIASESKKNSKTGKAIGAKGKLVNSYKNNCTWIREGLQWEEIGKAKAQNSVNAAIHTVTDVDDTELIDSKAWLVTNRDKENLLMHWELCYEQRRKEINSNKFKGITEIFEDWPVLKENIGCDLIEIDFKKLFGTINFAAQWENYFKKTVKFFQDKSKNLIIEDLKLLDQPNLSEDSIHILQAKILIFLLAPKSNKAINKSAKNNGGFWRPDAREAQADVFVHVKIAGDIEKVVRKKCKKYGKLGLHMQPFIIIVGQDLQSITSFYVRVDSVQYEVGSFLKCLEIIQKLSLIFKVSYSLASENFWYFVQGGICEITTKEDTKIPSVLDLINKLKRRKNEV</sequence>
<proteinExistence type="predicted"/>
<reference evidence="1 2" key="1">
    <citation type="journal article" date="2021" name="J. Hered.">
        <title>A chromosome-level genome assembly of the parasitoid wasp, Cotesia glomerata (Hymenoptera: Braconidae).</title>
        <authorList>
            <person name="Pinto B.J."/>
            <person name="Weis J.J."/>
            <person name="Gamble T."/>
            <person name="Ode P.J."/>
            <person name="Paul R."/>
            <person name="Zaspel J.M."/>
        </authorList>
    </citation>
    <scope>NUCLEOTIDE SEQUENCE [LARGE SCALE GENOMIC DNA]</scope>
    <source>
        <strain evidence="1">CgM1</strain>
    </source>
</reference>
<name>A0AAV7J1U0_COTGL</name>
<dbReference type="PANTHER" id="PTHR31025">
    <property type="entry name" value="SI:CH211-196P9.1-RELATED"/>
    <property type="match status" value="1"/>
</dbReference>
<dbReference type="AlphaFoldDB" id="A0AAV7J1U0"/>
<accession>A0AAV7J1U0</accession>
<dbReference type="EMBL" id="JAHXZJ010000002">
    <property type="protein sequence ID" value="KAH0563750.1"/>
    <property type="molecule type" value="Genomic_DNA"/>
</dbReference>